<proteinExistence type="predicted"/>
<sequence>MKRKFKIEDIDEYQTKSTDLIEICRALEIDTITAKDIKSYIIDQILNHYSKSNNNSNNNNNQDTEQQQQDNKRIYTEEELSSLNKQRVITICKDLKIEYLLIQYIMVYQKTEVTPSSLSGGYSLPWSIIASILTQAWNDAKYCTCIYPKEVQDLQEEVSSRLHLTNAPVIFQIIGKQFNSKIGQYTDQVKSNNQRCPQHAMFYRDDSLIPTNDQKMPRAAFEQSVWNHINNQYNGIKVANRIYIPHSNQVYLDAPPWFIKSIEHLTFEENALDKCKSNSFFDNLLKLVNLKSIVLLGYDYLEVETFNHLTSISVEHQYDLDYIEELVESLDRPITKLLMFYPSAILKARDIVLESVQVISLDVNTYKGLFQNNNNNTSQQQQQQQQQSPRNLPNLRHVHFNPNTIQYRDERANKHITDFILPDTITTVSVVKCVDVGSFGFFSDHDYIPKGEETIYGEFLEKNPHITSLRLKFHDGFRAIGKMTTYLKMFETIGKIPPLLKQSKLSRIMVHSDYALTTIQHKQLIQSNLYFNSSKDIGPRQKTRKFIFYRNGQQNNQIINNIEIITTTTNNNNNITNNNNNNNIILPTLPNHIINQIIKLLWTSMNQCNCDDHLVAYSKSLSSSDILLAKTNGDFESTIQSNCKYHCWSDRSIMYLPLSYSDIRRHNRNHLFQQNCQPYQRQQDLLYLNTTK</sequence>
<evidence type="ECO:0000313" key="3">
    <source>
        <dbReference type="Proteomes" id="UP000007797"/>
    </source>
</evidence>
<dbReference type="Proteomes" id="UP000007797">
    <property type="component" value="Unassembled WGS sequence"/>
</dbReference>
<feature type="compositionally biased region" description="Low complexity" evidence="1">
    <location>
        <begin position="52"/>
        <end position="69"/>
    </location>
</feature>
<feature type="compositionally biased region" description="Low complexity" evidence="1">
    <location>
        <begin position="372"/>
        <end position="388"/>
    </location>
</feature>
<keyword evidence="3" id="KW-1185">Reference proteome</keyword>
<evidence type="ECO:0000256" key="1">
    <source>
        <dbReference type="SAM" id="MobiDB-lite"/>
    </source>
</evidence>
<dbReference type="RefSeq" id="XP_004352595.1">
    <property type="nucleotide sequence ID" value="XM_004352543.1"/>
</dbReference>
<name>F4Q6W0_CACFS</name>
<evidence type="ECO:0000313" key="2">
    <source>
        <dbReference type="EMBL" id="EGG16142.1"/>
    </source>
</evidence>
<protein>
    <submittedName>
        <fullName evidence="2">Uncharacterized protein</fullName>
    </submittedName>
</protein>
<dbReference type="EMBL" id="GL883024">
    <property type="protein sequence ID" value="EGG16142.1"/>
    <property type="molecule type" value="Genomic_DNA"/>
</dbReference>
<dbReference type="AlphaFoldDB" id="F4Q6W0"/>
<accession>F4Q6W0</accession>
<feature type="region of interest" description="Disordered" evidence="1">
    <location>
        <begin position="52"/>
        <end position="71"/>
    </location>
</feature>
<dbReference type="KEGG" id="dfa:DFA_09167"/>
<organism evidence="2 3">
    <name type="scientific">Cavenderia fasciculata</name>
    <name type="common">Slime mold</name>
    <name type="synonym">Dictyostelium fasciculatum</name>
    <dbReference type="NCBI Taxonomy" id="261658"/>
    <lineage>
        <taxon>Eukaryota</taxon>
        <taxon>Amoebozoa</taxon>
        <taxon>Evosea</taxon>
        <taxon>Eumycetozoa</taxon>
        <taxon>Dictyostelia</taxon>
        <taxon>Acytosteliales</taxon>
        <taxon>Cavenderiaceae</taxon>
        <taxon>Cavenderia</taxon>
    </lineage>
</organism>
<gene>
    <name evidence="2" type="ORF">DFA_09167</name>
</gene>
<dbReference type="GeneID" id="14868217"/>
<reference evidence="3" key="1">
    <citation type="journal article" date="2011" name="Genome Res.">
        <title>Phylogeny-wide analysis of social amoeba genomes highlights ancient origins for complex intercellular communication.</title>
        <authorList>
            <person name="Heidel A.J."/>
            <person name="Lawal H.M."/>
            <person name="Felder M."/>
            <person name="Schilde C."/>
            <person name="Helps N.R."/>
            <person name="Tunggal B."/>
            <person name="Rivero F."/>
            <person name="John U."/>
            <person name="Schleicher M."/>
            <person name="Eichinger L."/>
            <person name="Platzer M."/>
            <person name="Noegel A.A."/>
            <person name="Schaap P."/>
            <person name="Gloeckner G."/>
        </authorList>
    </citation>
    <scope>NUCLEOTIDE SEQUENCE [LARGE SCALE GENOMIC DNA]</scope>
    <source>
        <strain evidence="3">SH3</strain>
    </source>
</reference>
<feature type="region of interest" description="Disordered" evidence="1">
    <location>
        <begin position="372"/>
        <end position="394"/>
    </location>
</feature>